<evidence type="ECO:0000313" key="1">
    <source>
        <dbReference type="EMBL" id="KKL94215.1"/>
    </source>
</evidence>
<accession>A0A0F9IK67</accession>
<dbReference type="EMBL" id="LAZR01018983">
    <property type="protein sequence ID" value="KKL94215.1"/>
    <property type="molecule type" value="Genomic_DNA"/>
</dbReference>
<organism evidence="1">
    <name type="scientific">marine sediment metagenome</name>
    <dbReference type="NCBI Taxonomy" id="412755"/>
    <lineage>
        <taxon>unclassified sequences</taxon>
        <taxon>metagenomes</taxon>
        <taxon>ecological metagenomes</taxon>
    </lineage>
</organism>
<sequence length="28" mass="3171">GIAGWIDREVVTPALNEEAKKLYKIKEV</sequence>
<comment type="caution">
    <text evidence="1">The sequence shown here is derived from an EMBL/GenBank/DDBJ whole genome shotgun (WGS) entry which is preliminary data.</text>
</comment>
<protein>
    <submittedName>
        <fullName evidence="1">Uncharacterized protein</fullName>
    </submittedName>
</protein>
<feature type="non-terminal residue" evidence="1">
    <location>
        <position position="1"/>
    </location>
</feature>
<name>A0A0F9IK67_9ZZZZ</name>
<dbReference type="AlphaFoldDB" id="A0A0F9IK67"/>
<gene>
    <name evidence="1" type="ORF">LCGC14_1866890</name>
</gene>
<reference evidence="1" key="1">
    <citation type="journal article" date="2015" name="Nature">
        <title>Complex archaea that bridge the gap between prokaryotes and eukaryotes.</title>
        <authorList>
            <person name="Spang A."/>
            <person name="Saw J.H."/>
            <person name="Jorgensen S.L."/>
            <person name="Zaremba-Niedzwiedzka K."/>
            <person name="Martijn J."/>
            <person name="Lind A.E."/>
            <person name="van Eijk R."/>
            <person name="Schleper C."/>
            <person name="Guy L."/>
            <person name="Ettema T.J."/>
        </authorList>
    </citation>
    <scope>NUCLEOTIDE SEQUENCE</scope>
</reference>
<proteinExistence type="predicted"/>